<sequence length="272" mass="30035">MSDTIVAPPANASAGKKTARQQAVSIARRMGLTGNDNNSSNAVAHRADQRLKNLEDQKQLNIEAILKMAINLAGNAVNKELDADWQFQFCQMAEQIHNSSMQQLWAQILATEISMPGSFSLRALETLKSMTQREAILFSRAVATSVQLNQEPSRKLLTGVRREAGLGGFSAAKQESINLSGLGLPYSNILLLKDLGLIYGTELETGRLPKAKMLLKCQDQNLPFTPKNNRLRLRYYRFTQVGDELSRLITEPANQEACKAISSTLATHFFQG</sequence>
<dbReference type="NCBIfam" id="TIGR03899">
    <property type="entry name" value="TIGR03899 family protein"/>
    <property type="match status" value="1"/>
</dbReference>
<dbReference type="InterPro" id="IPR021254">
    <property type="entry name" value="DUF2806"/>
</dbReference>
<dbReference type="Pfam" id="PF10987">
    <property type="entry name" value="DUF2806"/>
    <property type="match status" value="1"/>
</dbReference>
<evidence type="ECO:0000313" key="2">
    <source>
        <dbReference type="Proteomes" id="UP000305675"/>
    </source>
</evidence>
<dbReference type="OrthoDB" id="886161at2"/>
<dbReference type="AlphaFoldDB" id="A0A4U1BRF2"/>
<dbReference type="RefSeq" id="WP_136862542.1">
    <property type="nucleotide sequence ID" value="NZ_SWCJ01000003.1"/>
</dbReference>
<keyword evidence="2" id="KW-1185">Reference proteome</keyword>
<dbReference type="EMBL" id="SWCJ01000003">
    <property type="protein sequence ID" value="TKB56738.1"/>
    <property type="molecule type" value="Genomic_DNA"/>
</dbReference>
<dbReference type="Proteomes" id="UP000305675">
    <property type="component" value="Unassembled WGS sequence"/>
</dbReference>
<organism evidence="1 2">
    <name type="scientific">Ferrimonas aestuarii</name>
    <dbReference type="NCBI Taxonomy" id="2569539"/>
    <lineage>
        <taxon>Bacteria</taxon>
        <taxon>Pseudomonadati</taxon>
        <taxon>Pseudomonadota</taxon>
        <taxon>Gammaproteobacteria</taxon>
        <taxon>Alteromonadales</taxon>
        <taxon>Ferrimonadaceae</taxon>
        <taxon>Ferrimonas</taxon>
    </lineage>
</organism>
<evidence type="ECO:0000313" key="1">
    <source>
        <dbReference type="EMBL" id="TKB56738.1"/>
    </source>
</evidence>
<gene>
    <name evidence="1" type="ORF">FCL42_06280</name>
</gene>
<comment type="caution">
    <text evidence="1">The sequence shown here is derived from an EMBL/GenBank/DDBJ whole genome shotgun (WGS) entry which is preliminary data.</text>
</comment>
<name>A0A4U1BRF2_9GAMM</name>
<proteinExistence type="predicted"/>
<accession>A0A4U1BRF2</accession>
<protein>
    <submittedName>
        <fullName evidence="1">TIGR03899 family protein</fullName>
    </submittedName>
</protein>
<reference evidence="1 2" key="1">
    <citation type="submission" date="2019-04" db="EMBL/GenBank/DDBJ databases">
        <authorList>
            <person name="Hwang J.C."/>
        </authorList>
    </citation>
    <scope>NUCLEOTIDE SEQUENCE [LARGE SCALE GENOMIC DNA]</scope>
    <source>
        <strain evidence="1 2">IMCC35002</strain>
    </source>
</reference>